<sequence length="148" mass="15925">MDRIMSHNILQFKGKNEAVAGRCFLAGVAAEEKGQALTLLLGDGRIREVFAHLSEVPVLKSGDRVLVQEVAEGLVITGRLRAPEEGPRPLVRDASGRIVLDSTAGVRLQAGEACIELTPDGRIHVDGKEIYSIASGRMRLQGTTVEIN</sequence>
<name>A0A1G9PPY6_9BACT</name>
<dbReference type="STRING" id="392333.SAMN05660860_01655"/>
<dbReference type="Proteomes" id="UP000182146">
    <property type="component" value="Unassembled WGS sequence"/>
</dbReference>
<evidence type="ECO:0000313" key="1">
    <source>
        <dbReference type="EMBL" id="SDM00307.1"/>
    </source>
</evidence>
<dbReference type="AlphaFoldDB" id="A0A1G9PPY6"/>
<gene>
    <name evidence="1" type="ORF">SAMN05660860_01655</name>
</gene>
<evidence type="ECO:0000313" key="2">
    <source>
        <dbReference type="Proteomes" id="UP000182146"/>
    </source>
</evidence>
<proteinExistence type="predicted"/>
<dbReference type="EMBL" id="FNGU01000003">
    <property type="protein sequence ID" value="SDM00307.1"/>
    <property type="molecule type" value="Genomic_DNA"/>
</dbReference>
<organism evidence="1 2">
    <name type="scientific">Geoalkalibacter ferrihydriticus</name>
    <dbReference type="NCBI Taxonomy" id="392333"/>
    <lineage>
        <taxon>Bacteria</taxon>
        <taxon>Pseudomonadati</taxon>
        <taxon>Thermodesulfobacteriota</taxon>
        <taxon>Desulfuromonadia</taxon>
        <taxon>Desulfuromonadales</taxon>
        <taxon>Geoalkalibacteraceae</taxon>
        <taxon>Geoalkalibacter</taxon>
    </lineage>
</organism>
<accession>A0A1G9PPY6</accession>
<evidence type="ECO:0008006" key="3">
    <source>
        <dbReference type="Google" id="ProtNLM"/>
    </source>
</evidence>
<protein>
    <recommendedName>
        <fullName evidence="3">Bacteriophage Mu Gp45 protein</fullName>
    </recommendedName>
</protein>
<reference evidence="1 2" key="1">
    <citation type="submission" date="2016-10" db="EMBL/GenBank/DDBJ databases">
        <authorList>
            <person name="de Groot N.N."/>
        </authorList>
    </citation>
    <scope>NUCLEOTIDE SEQUENCE [LARGE SCALE GENOMIC DNA]</scope>
    <source>
        <strain evidence="1 2">DSM 17813</strain>
    </source>
</reference>